<gene>
    <name evidence="1" type="ORF">BDY19DRAFT_909230</name>
</gene>
<evidence type="ECO:0000313" key="2">
    <source>
        <dbReference type="Proteomes" id="UP001055072"/>
    </source>
</evidence>
<organism evidence="1 2">
    <name type="scientific">Irpex rosettiformis</name>
    <dbReference type="NCBI Taxonomy" id="378272"/>
    <lineage>
        <taxon>Eukaryota</taxon>
        <taxon>Fungi</taxon>
        <taxon>Dikarya</taxon>
        <taxon>Basidiomycota</taxon>
        <taxon>Agaricomycotina</taxon>
        <taxon>Agaricomycetes</taxon>
        <taxon>Polyporales</taxon>
        <taxon>Irpicaceae</taxon>
        <taxon>Irpex</taxon>
    </lineage>
</organism>
<accession>A0ACB8TT64</accession>
<comment type="caution">
    <text evidence="1">The sequence shown here is derived from an EMBL/GenBank/DDBJ whole genome shotgun (WGS) entry which is preliminary data.</text>
</comment>
<sequence>MDAEPSLINGYVQVEDFQNDEEYEDIDGEIVEEVEYVTLDLGSIEPTLVPSSSSFRLIGLDSPTPFLQLSGTVFKGEHQTLLGTELLFTDSKGTSGARLLLFQLVLQRSEDDQGERNKKTLTHVANTERRIRFKEVELQTKNQTNKHPISGSYPSEAVNIPPKKRITGTVEELVGSEATQAPRGRGKRGRGKSTKGKGRGQTEQSGVEAMDTTEG</sequence>
<protein>
    <submittedName>
        <fullName evidence="1">Uncharacterized protein</fullName>
    </submittedName>
</protein>
<reference evidence="1" key="1">
    <citation type="journal article" date="2021" name="Environ. Microbiol.">
        <title>Gene family expansions and transcriptome signatures uncover fungal adaptations to wood decay.</title>
        <authorList>
            <person name="Hage H."/>
            <person name="Miyauchi S."/>
            <person name="Viragh M."/>
            <person name="Drula E."/>
            <person name="Min B."/>
            <person name="Chaduli D."/>
            <person name="Navarro D."/>
            <person name="Favel A."/>
            <person name="Norest M."/>
            <person name="Lesage-Meessen L."/>
            <person name="Balint B."/>
            <person name="Merenyi Z."/>
            <person name="de Eugenio L."/>
            <person name="Morin E."/>
            <person name="Martinez A.T."/>
            <person name="Baldrian P."/>
            <person name="Stursova M."/>
            <person name="Martinez M.J."/>
            <person name="Novotny C."/>
            <person name="Magnuson J.K."/>
            <person name="Spatafora J.W."/>
            <person name="Maurice S."/>
            <person name="Pangilinan J."/>
            <person name="Andreopoulos W."/>
            <person name="LaButti K."/>
            <person name="Hundley H."/>
            <person name="Na H."/>
            <person name="Kuo A."/>
            <person name="Barry K."/>
            <person name="Lipzen A."/>
            <person name="Henrissat B."/>
            <person name="Riley R."/>
            <person name="Ahrendt S."/>
            <person name="Nagy L.G."/>
            <person name="Grigoriev I.V."/>
            <person name="Martin F."/>
            <person name="Rosso M.N."/>
        </authorList>
    </citation>
    <scope>NUCLEOTIDE SEQUENCE</scope>
    <source>
        <strain evidence="1">CBS 384.51</strain>
    </source>
</reference>
<proteinExistence type="predicted"/>
<dbReference type="EMBL" id="MU274933">
    <property type="protein sequence ID" value="KAI0085272.1"/>
    <property type="molecule type" value="Genomic_DNA"/>
</dbReference>
<evidence type="ECO:0000313" key="1">
    <source>
        <dbReference type="EMBL" id="KAI0085272.1"/>
    </source>
</evidence>
<dbReference type="Proteomes" id="UP001055072">
    <property type="component" value="Unassembled WGS sequence"/>
</dbReference>
<name>A0ACB8TT64_9APHY</name>
<keyword evidence="2" id="KW-1185">Reference proteome</keyword>